<dbReference type="Proteomes" id="UP001147148">
    <property type="component" value="Unassembled WGS sequence"/>
</dbReference>
<comment type="caution">
    <text evidence="2">The sequence shown here is derived from an EMBL/GenBank/DDBJ whole genome shotgun (WGS) entry which is preliminary data.</text>
</comment>
<dbReference type="EMBL" id="JAPDSH010000006">
    <property type="protein sequence ID" value="MDF0480268.1"/>
    <property type="molecule type" value="Genomic_DNA"/>
</dbReference>
<gene>
    <name evidence="2" type="ORF">OL233_08225</name>
</gene>
<evidence type="ECO:0000313" key="2">
    <source>
        <dbReference type="EMBL" id="MDF0480268.1"/>
    </source>
</evidence>
<keyword evidence="3" id="KW-1185">Reference proteome</keyword>
<organism evidence="2 3">
    <name type="scientific">Vagococcus proximus</name>
    <dbReference type="NCBI Taxonomy" id="2991417"/>
    <lineage>
        <taxon>Bacteria</taxon>
        <taxon>Bacillati</taxon>
        <taxon>Bacillota</taxon>
        <taxon>Bacilli</taxon>
        <taxon>Lactobacillales</taxon>
        <taxon>Enterococcaceae</taxon>
        <taxon>Vagococcus</taxon>
    </lineage>
</organism>
<dbReference type="NCBIfam" id="NF047353">
    <property type="entry name" value="tube_lmo2291"/>
    <property type="match status" value="1"/>
</dbReference>
<feature type="compositionally biased region" description="Basic and acidic residues" evidence="1">
    <location>
        <begin position="149"/>
        <end position="163"/>
    </location>
</feature>
<evidence type="ECO:0000256" key="1">
    <source>
        <dbReference type="SAM" id="MobiDB-lite"/>
    </source>
</evidence>
<dbReference type="RefSeq" id="WP_275471853.1">
    <property type="nucleotide sequence ID" value="NZ_JAPDSH010000006.1"/>
</dbReference>
<reference evidence="2" key="1">
    <citation type="submission" date="2022-10" db="EMBL/GenBank/DDBJ databases">
        <title>Vagococcus sp. isolated from poultry meat.</title>
        <authorList>
            <person name="Johansson P."/>
            <person name="Bjorkroth J."/>
        </authorList>
    </citation>
    <scope>NUCLEOTIDE SEQUENCE</scope>
    <source>
        <strain evidence="2">PNs007</strain>
    </source>
</reference>
<evidence type="ECO:0000313" key="3">
    <source>
        <dbReference type="Proteomes" id="UP001147148"/>
    </source>
</evidence>
<name>A0ABT5X2S7_9ENTE</name>
<sequence>MKGTSRAGAVSGYLPNWMNKYEVGERPVGSSLPVLKELAQGIQTVDPSNDEDTEEFQYYGDRGGKSKTVTTISSEYAFKGHRDYKNDEAQEFVRDRLNQTGAGREVYFRHTEPDGRVREGNAILTGIVHTGGDANQRGNFECVIGFDGLPKDSKDEPENKPGETPKVSQ</sequence>
<feature type="region of interest" description="Disordered" evidence="1">
    <location>
        <begin position="147"/>
        <end position="169"/>
    </location>
</feature>
<protein>
    <submittedName>
        <fullName evidence="2">Uncharacterized protein</fullName>
    </submittedName>
</protein>
<accession>A0ABT5X2S7</accession>
<proteinExistence type="predicted"/>